<dbReference type="InterPro" id="IPR035965">
    <property type="entry name" value="PAS-like_dom_sf"/>
</dbReference>
<dbReference type="PROSITE" id="PS50887">
    <property type="entry name" value="GGDEF"/>
    <property type="match status" value="1"/>
</dbReference>
<sequence>MWQHKWREAFACRICAGLLSRGRSRVASLYEKVGSVFTQQQLSAILYSLPDPAFILTRSGRYAAVFGGKDVRHYHDGSGLVGRTMSEMLKDEKARWFAGEIEKALQSGVLHIVEYELRGSDVKGAGDGPSHSIWFEGRVKALDFQVDGEDAVVWIASNITDRNEVQQKLRQLSETDALTGLYIRRKLLETLDDRLAIFEREQTQTSVLIFDLDHFKSLNDALGHHAGDAALVEIARLCRQHLRQSDVIARFGGDEFVVVMPGTHRAEALEIAERLRENVPISLEETVRYASTISGGISEFGSPDRSSNEILARADAGMYQSKRAGRNRVSAL</sequence>
<dbReference type="GO" id="GO:0005886">
    <property type="term" value="C:plasma membrane"/>
    <property type="evidence" value="ECO:0007669"/>
    <property type="project" value="TreeGrafter"/>
</dbReference>
<keyword evidence="5" id="KW-1185">Reference proteome</keyword>
<evidence type="ECO:0000256" key="2">
    <source>
        <dbReference type="ARBA" id="ARBA00034247"/>
    </source>
</evidence>
<gene>
    <name evidence="4" type="ORF">SAMN04487974_105150</name>
</gene>
<dbReference type="InterPro" id="IPR029787">
    <property type="entry name" value="Nucleotide_cyclase"/>
</dbReference>
<dbReference type="EMBL" id="FNCS01000005">
    <property type="protein sequence ID" value="SDG65845.1"/>
    <property type="molecule type" value="Genomic_DNA"/>
</dbReference>
<dbReference type="FunFam" id="3.30.70.270:FF:000001">
    <property type="entry name" value="Diguanylate cyclase domain protein"/>
    <property type="match status" value="1"/>
</dbReference>
<dbReference type="InterPro" id="IPR050469">
    <property type="entry name" value="Diguanylate_Cyclase"/>
</dbReference>
<dbReference type="AlphaFoldDB" id="A0A1G7W1E1"/>
<dbReference type="GO" id="GO:1902201">
    <property type="term" value="P:negative regulation of bacterial-type flagellum-dependent cell motility"/>
    <property type="evidence" value="ECO:0007669"/>
    <property type="project" value="TreeGrafter"/>
</dbReference>
<evidence type="ECO:0000256" key="1">
    <source>
        <dbReference type="ARBA" id="ARBA00012528"/>
    </source>
</evidence>
<evidence type="ECO:0000313" key="5">
    <source>
        <dbReference type="Proteomes" id="UP000199495"/>
    </source>
</evidence>
<dbReference type="PANTHER" id="PTHR45138:SF9">
    <property type="entry name" value="DIGUANYLATE CYCLASE DGCM-RELATED"/>
    <property type="match status" value="1"/>
</dbReference>
<proteinExistence type="predicted"/>
<dbReference type="NCBIfam" id="TIGR00254">
    <property type="entry name" value="GGDEF"/>
    <property type="match status" value="1"/>
</dbReference>
<dbReference type="InterPro" id="IPR043128">
    <property type="entry name" value="Rev_trsase/Diguanyl_cyclase"/>
</dbReference>
<dbReference type="PANTHER" id="PTHR45138">
    <property type="entry name" value="REGULATORY COMPONENTS OF SENSORY TRANSDUCTION SYSTEM"/>
    <property type="match status" value="1"/>
</dbReference>
<dbReference type="Proteomes" id="UP000199495">
    <property type="component" value="Unassembled WGS sequence"/>
</dbReference>
<dbReference type="Pfam" id="PF00990">
    <property type="entry name" value="GGDEF"/>
    <property type="match status" value="1"/>
</dbReference>
<evidence type="ECO:0000259" key="3">
    <source>
        <dbReference type="PROSITE" id="PS50887"/>
    </source>
</evidence>
<comment type="catalytic activity">
    <reaction evidence="2">
        <text>2 GTP = 3',3'-c-di-GMP + 2 diphosphate</text>
        <dbReference type="Rhea" id="RHEA:24898"/>
        <dbReference type="ChEBI" id="CHEBI:33019"/>
        <dbReference type="ChEBI" id="CHEBI:37565"/>
        <dbReference type="ChEBI" id="CHEBI:58805"/>
        <dbReference type="EC" id="2.7.7.65"/>
    </reaction>
</comment>
<feature type="domain" description="GGDEF" evidence="3">
    <location>
        <begin position="203"/>
        <end position="332"/>
    </location>
</feature>
<dbReference type="Gene3D" id="3.30.70.270">
    <property type="match status" value="1"/>
</dbReference>
<dbReference type="CDD" id="cd01949">
    <property type="entry name" value="GGDEF"/>
    <property type="match status" value="1"/>
</dbReference>
<organism evidence="4 5">
    <name type="scientific">Pelagibacterium luteolum</name>
    <dbReference type="NCBI Taxonomy" id="440168"/>
    <lineage>
        <taxon>Bacteria</taxon>
        <taxon>Pseudomonadati</taxon>
        <taxon>Pseudomonadota</taxon>
        <taxon>Alphaproteobacteria</taxon>
        <taxon>Hyphomicrobiales</taxon>
        <taxon>Devosiaceae</taxon>
        <taxon>Pelagibacterium</taxon>
    </lineage>
</organism>
<dbReference type="GO" id="GO:0052621">
    <property type="term" value="F:diguanylate cyclase activity"/>
    <property type="evidence" value="ECO:0007669"/>
    <property type="project" value="UniProtKB-EC"/>
</dbReference>
<dbReference type="InterPro" id="IPR000160">
    <property type="entry name" value="GGDEF_dom"/>
</dbReference>
<dbReference type="SUPFAM" id="SSF55073">
    <property type="entry name" value="Nucleotide cyclase"/>
    <property type="match status" value="1"/>
</dbReference>
<dbReference type="Gene3D" id="3.30.450.20">
    <property type="entry name" value="PAS domain"/>
    <property type="match status" value="1"/>
</dbReference>
<accession>A0A1G7W1E1</accession>
<dbReference type="STRING" id="440168.SAMN04487974_105150"/>
<name>A0A1G7W1E1_9HYPH</name>
<dbReference type="SMART" id="SM00267">
    <property type="entry name" value="GGDEF"/>
    <property type="match status" value="1"/>
</dbReference>
<dbReference type="EC" id="2.7.7.65" evidence="1"/>
<dbReference type="SUPFAM" id="SSF55785">
    <property type="entry name" value="PYP-like sensor domain (PAS domain)"/>
    <property type="match status" value="1"/>
</dbReference>
<reference evidence="4 5" key="1">
    <citation type="submission" date="2016-10" db="EMBL/GenBank/DDBJ databases">
        <authorList>
            <person name="de Groot N.N."/>
        </authorList>
    </citation>
    <scope>NUCLEOTIDE SEQUENCE [LARGE SCALE GENOMIC DNA]</scope>
    <source>
        <strain evidence="4 5">CGMCC 1.10267</strain>
    </source>
</reference>
<evidence type="ECO:0000313" key="4">
    <source>
        <dbReference type="EMBL" id="SDG65845.1"/>
    </source>
</evidence>
<dbReference type="GO" id="GO:0043709">
    <property type="term" value="P:cell adhesion involved in single-species biofilm formation"/>
    <property type="evidence" value="ECO:0007669"/>
    <property type="project" value="TreeGrafter"/>
</dbReference>
<protein>
    <recommendedName>
        <fullName evidence="1">diguanylate cyclase</fullName>
        <ecNumber evidence="1">2.7.7.65</ecNumber>
    </recommendedName>
</protein>